<comment type="caution">
    <text evidence="4">The sequence shown here is derived from an EMBL/GenBank/DDBJ whole genome shotgun (WGS) entry which is preliminary data.</text>
</comment>
<feature type="region of interest" description="Disordered" evidence="2">
    <location>
        <begin position="220"/>
        <end position="241"/>
    </location>
</feature>
<evidence type="ECO:0000256" key="1">
    <source>
        <dbReference type="SAM" id="Coils"/>
    </source>
</evidence>
<keyword evidence="5" id="KW-1185">Reference proteome</keyword>
<name>A0ABR4I2Q5_9EURO</name>
<protein>
    <submittedName>
        <fullName evidence="4">Uncharacterized protein</fullName>
    </submittedName>
</protein>
<organism evidence="4 5">
    <name type="scientific">Aspergillus granulosus</name>
    <dbReference type="NCBI Taxonomy" id="176169"/>
    <lineage>
        <taxon>Eukaryota</taxon>
        <taxon>Fungi</taxon>
        <taxon>Dikarya</taxon>
        <taxon>Ascomycota</taxon>
        <taxon>Pezizomycotina</taxon>
        <taxon>Eurotiomycetes</taxon>
        <taxon>Eurotiomycetidae</taxon>
        <taxon>Eurotiales</taxon>
        <taxon>Aspergillaceae</taxon>
        <taxon>Aspergillus</taxon>
        <taxon>Aspergillus subgen. Nidulantes</taxon>
    </lineage>
</organism>
<proteinExistence type="predicted"/>
<evidence type="ECO:0000256" key="3">
    <source>
        <dbReference type="SAM" id="Phobius"/>
    </source>
</evidence>
<dbReference type="EMBL" id="JBFXLT010000003">
    <property type="protein sequence ID" value="KAL2822033.1"/>
    <property type="molecule type" value="Genomic_DNA"/>
</dbReference>
<dbReference type="Proteomes" id="UP001610334">
    <property type="component" value="Unassembled WGS sequence"/>
</dbReference>
<reference evidence="4 5" key="1">
    <citation type="submission" date="2024-07" db="EMBL/GenBank/DDBJ databases">
        <title>Section-level genome sequencing and comparative genomics of Aspergillus sections Usti and Cavernicolus.</title>
        <authorList>
            <consortium name="Lawrence Berkeley National Laboratory"/>
            <person name="Nybo J.L."/>
            <person name="Vesth T.C."/>
            <person name="Theobald S."/>
            <person name="Frisvad J.C."/>
            <person name="Larsen T.O."/>
            <person name="Kjaerboelling I."/>
            <person name="Rothschild-Mancinelli K."/>
            <person name="Lyhne E.K."/>
            <person name="Kogle M.E."/>
            <person name="Barry K."/>
            <person name="Clum A."/>
            <person name="Na H."/>
            <person name="Ledsgaard L."/>
            <person name="Lin J."/>
            <person name="Lipzen A."/>
            <person name="Kuo A."/>
            <person name="Riley R."/>
            <person name="Mondo S."/>
            <person name="Labutti K."/>
            <person name="Haridas S."/>
            <person name="Pangalinan J."/>
            <person name="Salamov A.A."/>
            <person name="Simmons B.A."/>
            <person name="Magnuson J.K."/>
            <person name="Chen J."/>
            <person name="Drula E."/>
            <person name="Henrissat B."/>
            <person name="Wiebenga A."/>
            <person name="Lubbers R.J."/>
            <person name="Gomes A.C."/>
            <person name="Makela M.R."/>
            <person name="Stajich J."/>
            <person name="Grigoriev I.V."/>
            <person name="Mortensen U.H."/>
            <person name="De Vries R.P."/>
            <person name="Baker S.E."/>
            <person name="Andersen M.R."/>
        </authorList>
    </citation>
    <scope>NUCLEOTIDE SEQUENCE [LARGE SCALE GENOMIC DNA]</scope>
    <source>
        <strain evidence="4 5">CBS 588.65</strain>
    </source>
</reference>
<feature type="transmembrane region" description="Helical" evidence="3">
    <location>
        <begin position="185"/>
        <end position="206"/>
    </location>
</feature>
<feature type="coiled-coil region" evidence="1">
    <location>
        <begin position="245"/>
        <end position="275"/>
    </location>
</feature>
<sequence length="751" mass="85187">MASISDQLFLYGEVIDPEPLTGIWAILGYADLMLGGSLAFSLIVFASVLVVVWEYVLVLAPIVKCLLSIAGTAAWLVWSFIGVRSYYELSILYHAVAEIVVIKAVESPPGRTITKMVGWYFAFDKFEVTRFRIAITILFCTAMHTFFVSPVLLQLVHFKNSLAELAARFAAFWFDTYEDVEHFKAVAFAAACLITLALIMLTSTFFRRLFTSLTPHNYPTTPSQTGSADADTQRSPPSNSETEMLATIRRLKAKIRQQKARLSKQSEALEIANEEIVEAWNELAKEKAKREEAETSNAILCDGNLVLRKKLGQKDFELELARTRERLSDHEFDAMTRESTKAIKSKNEADARAKNLRNTVTELQKRLQDRMQECKKAKNIKNEVQTTIKDLTNTVVRLEEQQRNRTLNSKNKVDLRVNNLQNIVIELEQQLAVKTKESEKAKQSKLELDAKVTELEEQLDEKMRVSENDTKIQLEDLLSKAAELEQHLAVVTKEYEKARQSKREADAKVTELEEQLNEKVKAFEDVAKGEFKIKGLTNTVADLERQLSEKLNEINSLRADLQSHQSQLAIMYTSLANTEARELEQAMKYDADIQSLVDQNTNLTKQNITVALEHESLKLAYSEISERFQTALKTLDENLEQINLLQVDKFEALFDRDKALAEANQIRASSRQTESNLRRAMHDMKSACDTTIEQERANANDARSRVKKLEGEINDLQVKVGLALRDAQRSHERASKAEAVVQTLEQQLAGQ</sequence>
<feature type="transmembrane region" description="Helical" evidence="3">
    <location>
        <begin position="32"/>
        <end position="53"/>
    </location>
</feature>
<feature type="transmembrane region" description="Helical" evidence="3">
    <location>
        <begin position="133"/>
        <end position="153"/>
    </location>
</feature>
<feature type="coiled-coil region" evidence="1">
    <location>
        <begin position="346"/>
        <end position="567"/>
    </location>
</feature>
<keyword evidence="3" id="KW-0472">Membrane</keyword>
<accession>A0ABR4I2Q5</accession>
<feature type="coiled-coil region" evidence="1">
    <location>
        <begin position="692"/>
        <end position="747"/>
    </location>
</feature>
<keyword evidence="3" id="KW-1133">Transmembrane helix</keyword>
<evidence type="ECO:0000313" key="4">
    <source>
        <dbReference type="EMBL" id="KAL2822033.1"/>
    </source>
</evidence>
<keyword evidence="3" id="KW-0812">Transmembrane</keyword>
<evidence type="ECO:0000313" key="5">
    <source>
        <dbReference type="Proteomes" id="UP001610334"/>
    </source>
</evidence>
<evidence type="ECO:0000256" key="2">
    <source>
        <dbReference type="SAM" id="MobiDB-lite"/>
    </source>
</evidence>
<keyword evidence="1" id="KW-0175">Coiled coil</keyword>
<feature type="transmembrane region" description="Helical" evidence="3">
    <location>
        <begin position="59"/>
        <end position="81"/>
    </location>
</feature>
<gene>
    <name evidence="4" type="ORF">BJX63DRAFT_427384</name>
</gene>